<dbReference type="Proteomes" id="UP000256970">
    <property type="component" value="Unassembled WGS sequence"/>
</dbReference>
<protein>
    <submittedName>
        <fullName evidence="1">Uncharacterized protein</fullName>
    </submittedName>
</protein>
<gene>
    <name evidence="1" type="ORF">BQ4739_LOCUS16389</name>
</gene>
<dbReference type="AlphaFoldDB" id="A0A383WG44"/>
<keyword evidence="2" id="KW-1185">Reference proteome</keyword>
<evidence type="ECO:0000313" key="2">
    <source>
        <dbReference type="Proteomes" id="UP000256970"/>
    </source>
</evidence>
<accession>A0A383WG44</accession>
<evidence type="ECO:0000313" key="1">
    <source>
        <dbReference type="EMBL" id="SZX76024.1"/>
    </source>
</evidence>
<dbReference type="EMBL" id="FNXT01001247">
    <property type="protein sequence ID" value="SZX76024.1"/>
    <property type="molecule type" value="Genomic_DNA"/>
</dbReference>
<reference evidence="1 2" key="1">
    <citation type="submission" date="2016-10" db="EMBL/GenBank/DDBJ databases">
        <authorList>
            <person name="Cai Z."/>
        </authorList>
    </citation>
    <scope>NUCLEOTIDE SEQUENCE [LARGE SCALE GENOMIC DNA]</scope>
</reference>
<name>A0A383WG44_TETOB</name>
<organism evidence="1 2">
    <name type="scientific">Tetradesmus obliquus</name>
    <name type="common">Green alga</name>
    <name type="synonym">Acutodesmus obliquus</name>
    <dbReference type="NCBI Taxonomy" id="3088"/>
    <lineage>
        <taxon>Eukaryota</taxon>
        <taxon>Viridiplantae</taxon>
        <taxon>Chlorophyta</taxon>
        <taxon>core chlorophytes</taxon>
        <taxon>Chlorophyceae</taxon>
        <taxon>CS clade</taxon>
        <taxon>Sphaeropleales</taxon>
        <taxon>Scenedesmaceae</taxon>
        <taxon>Tetradesmus</taxon>
    </lineage>
</organism>
<proteinExistence type="predicted"/>
<sequence>MTVSLCDVNSDASVFGVSSGNYVDLSWTPPLRLNSTLPTCAAANCDPFLNPASTLLSRINVLYSGQDEVVNVISRSNTCLQNLRVRLTAAPNCATYNIP</sequence>